<sequence>MNYIPNISNCATKVAGVLAYMVQYGCITHCALEYIGDFVICTGPSMEPTIYTDDILLTEHITPRFQRIKKGDIIIAKSPSNPRIHICKRVAGMPGDKVLVGFSSQVVPRGHVWLEGDNRNNSADSRIYGPVPQGLIRGRALCRVWPPKEIKMLTHKETQVLTR</sequence>
<comment type="similarity">
    <text evidence="7">Belongs to the peptidase S26 family. IMP1 subfamily.</text>
</comment>
<dbReference type="GO" id="GO:0004252">
    <property type="term" value="F:serine-type endopeptidase activity"/>
    <property type="evidence" value="ECO:0007669"/>
    <property type="project" value="InterPro"/>
</dbReference>
<evidence type="ECO:0000259" key="9">
    <source>
        <dbReference type="Pfam" id="PF10502"/>
    </source>
</evidence>
<dbReference type="GO" id="GO:0006627">
    <property type="term" value="P:protein processing involved in protein targeting to mitochondrion"/>
    <property type="evidence" value="ECO:0007669"/>
    <property type="project" value="TreeGrafter"/>
</dbReference>
<accession>A0A2J7PG60</accession>
<feature type="domain" description="Peptidase S26" evidence="9">
    <location>
        <begin position="25"/>
        <end position="98"/>
    </location>
</feature>
<dbReference type="PRINTS" id="PR00727">
    <property type="entry name" value="LEADERPTASE"/>
</dbReference>
<evidence type="ECO:0000256" key="7">
    <source>
        <dbReference type="ARBA" id="ARBA00038445"/>
    </source>
</evidence>
<keyword evidence="5" id="KW-0496">Mitochondrion</keyword>
<feature type="domain" description="Peptidase S26" evidence="9">
    <location>
        <begin position="105"/>
        <end position="145"/>
    </location>
</feature>
<dbReference type="PANTHER" id="PTHR12383:SF16">
    <property type="entry name" value="MITOCHONDRIAL INNER MEMBRANE PROTEASE SUBUNIT 1"/>
    <property type="match status" value="1"/>
</dbReference>
<dbReference type="FunCoup" id="A0A2J7PG60">
    <property type="interactions" value="1091"/>
</dbReference>
<dbReference type="GO" id="GO:0006465">
    <property type="term" value="P:signal peptide processing"/>
    <property type="evidence" value="ECO:0007669"/>
    <property type="project" value="InterPro"/>
</dbReference>
<evidence type="ECO:0000256" key="3">
    <source>
        <dbReference type="ARBA" id="ARBA00022792"/>
    </source>
</evidence>
<dbReference type="SUPFAM" id="SSF51306">
    <property type="entry name" value="LexA/Signal peptidase"/>
    <property type="match status" value="1"/>
</dbReference>
<dbReference type="InterPro" id="IPR052064">
    <property type="entry name" value="Mito_IMP1_subunit"/>
</dbReference>
<keyword evidence="3" id="KW-0999">Mitochondrion inner membrane</keyword>
<evidence type="ECO:0000313" key="10">
    <source>
        <dbReference type="EMBL" id="PNF15314.1"/>
    </source>
</evidence>
<comment type="caution">
    <text evidence="10">The sequence shown here is derived from an EMBL/GenBank/DDBJ whole genome shotgun (WGS) entry which is preliminary data.</text>
</comment>
<dbReference type="STRING" id="105785.A0A2J7PG60"/>
<evidence type="ECO:0000256" key="1">
    <source>
        <dbReference type="ARBA" id="ARBA00004273"/>
    </source>
</evidence>
<evidence type="ECO:0000313" key="11">
    <source>
        <dbReference type="Proteomes" id="UP000235965"/>
    </source>
</evidence>
<comment type="subcellular location">
    <subcellularLocation>
        <location evidence="1">Mitochondrion inner membrane</location>
    </subcellularLocation>
</comment>
<dbReference type="InParanoid" id="A0A2J7PG60"/>
<evidence type="ECO:0000256" key="2">
    <source>
        <dbReference type="ARBA" id="ARBA00011805"/>
    </source>
</evidence>
<evidence type="ECO:0000256" key="4">
    <source>
        <dbReference type="ARBA" id="ARBA00022801"/>
    </source>
</evidence>
<dbReference type="OrthoDB" id="308440at2759"/>
<dbReference type="Gene3D" id="2.10.109.10">
    <property type="entry name" value="Umud Fragment, subunit A"/>
    <property type="match status" value="1"/>
</dbReference>
<dbReference type="InterPro" id="IPR000223">
    <property type="entry name" value="Pept_S26A_signal_pept_1"/>
</dbReference>
<keyword evidence="4" id="KW-0378">Hydrolase</keyword>
<comment type="subunit">
    <text evidence="2">Heterodimer of 2 subunits, IMMPL1 and IMMPL2.</text>
</comment>
<dbReference type="PANTHER" id="PTHR12383">
    <property type="entry name" value="PROTEASE FAMILY S26 MITOCHONDRIAL INNER MEMBRANE PROTEASE-RELATED"/>
    <property type="match status" value="1"/>
</dbReference>
<evidence type="ECO:0000256" key="6">
    <source>
        <dbReference type="ARBA" id="ARBA00023136"/>
    </source>
</evidence>
<dbReference type="Proteomes" id="UP000235965">
    <property type="component" value="Unassembled WGS sequence"/>
</dbReference>
<name>A0A2J7PG60_9NEOP</name>
<evidence type="ECO:0000256" key="8">
    <source>
        <dbReference type="PIRSR" id="PIRSR600223-1"/>
    </source>
</evidence>
<proteinExistence type="inferred from homology"/>
<keyword evidence="11" id="KW-1185">Reference proteome</keyword>
<dbReference type="EMBL" id="NEVH01025635">
    <property type="protein sequence ID" value="PNF15314.1"/>
    <property type="molecule type" value="Genomic_DNA"/>
</dbReference>
<feature type="active site" evidence="8">
    <location>
        <position position="88"/>
    </location>
</feature>
<dbReference type="GO" id="GO:0042720">
    <property type="term" value="C:mitochondrial inner membrane peptidase complex"/>
    <property type="evidence" value="ECO:0007669"/>
    <property type="project" value="TreeGrafter"/>
</dbReference>
<gene>
    <name evidence="10" type="primary">immp1l</name>
    <name evidence="10" type="ORF">B7P43_G00959</name>
</gene>
<feature type="active site" evidence="8">
    <location>
        <position position="45"/>
    </location>
</feature>
<protein>
    <submittedName>
        <fullName evidence="10">Mitochondrial inner membrane protease subunit 1</fullName>
    </submittedName>
</protein>
<evidence type="ECO:0000256" key="5">
    <source>
        <dbReference type="ARBA" id="ARBA00023128"/>
    </source>
</evidence>
<dbReference type="InterPro" id="IPR019533">
    <property type="entry name" value="Peptidase_S26"/>
</dbReference>
<dbReference type="InterPro" id="IPR036286">
    <property type="entry name" value="LexA/Signal_pep-like_sf"/>
</dbReference>
<dbReference type="AlphaFoldDB" id="A0A2J7PG60"/>
<dbReference type="CDD" id="cd06530">
    <property type="entry name" value="S26_SPase_I"/>
    <property type="match status" value="1"/>
</dbReference>
<dbReference type="FunFam" id="2.10.109.10:FF:000019">
    <property type="entry name" value="Mitochondrial inner membrane protease subunit"/>
    <property type="match status" value="1"/>
</dbReference>
<organism evidence="10 11">
    <name type="scientific">Cryptotermes secundus</name>
    <dbReference type="NCBI Taxonomy" id="105785"/>
    <lineage>
        <taxon>Eukaryota</taxon>
        <taxon>Metazoa</taxon>
        <taxon>Ecdysozoa</taxon>
        <taxon>Arthropoda</taxon>
        <taxon>Hexapoda</taxon>
        <taxon>Insecta</taxon>
        <taxon>Pterygota</taxon>
        <taxon>Neoptera</taxon>
        <taxon>Polyneoptera</taxon>
        <taxon>Dictyoptera</taxon>
        <taxon>Blattodea</taxon>
        <taxon>Blattoidea</taxon>
        <taxon>Termitoidae</taxon>
        <taxon>Kalotermitidae</taxon>
        <taxon>Cryptotermitinae</taxon>
        <taxon>Cryptotermes</taxon>
    </lineage>
</organism>
<reference evidence="10 11" key="1">
    <citation type="submission" date="2017-12" db="EMBL/GenBank/DDBJ databases">
        <title>Hemimetabolous genomes reveal molecular basis of termite eusociality.</title>
        <authorList>
            <person name="Harrison M.C."/>
            <person name="Jongepier E."/>
            <person name="Robertson H.M."/>
            <person name="Arning N."/>
            <person name="Bitard-Feildel T."/>
            <person name="Chao H."/>
            <person name="Childers C.P."/>
            <person name="Dinh H."/>
            <person name="Doddapaneni H."/>
            <person name="Dugan S."/>
            <person name="Gowin J."/>
            <person name="Greiner C."/>
            <person name="Han Y."/>
            <person name="Hu H."/>
            <person name="Hughes D.S.T."/>
            <person name="Huylmans A.-K."/>
            <person name="Kemena C."/>
            <person name="Kremer L.P.M."/>
            <person name="Lee S.L."/>
            <person name="Lopez-Ezquerra A."/>
            <person name="Mallet L."/>
            <person name="Monroy-Kuhn J.M."/>
            <person name="Moser A."/>
            <person name="Murali S.C."/>
            <person name="Muzny D.M."/>
            <person name="Otani S."/>
            <person name="Piulachs M.-D."/>
            <person name="Poelchau M."/>
            <person name="Qu J."/>
            <person name="Schaub F."/>
            <person name="Wada-Katsumata A."/>
            <person name="Worley K.C."/>
            <person name="Xie Q."/>
            <person name="Ylla G."/>
            <person name="Poulsen M."/>
            <person name="Gibbs R.A."/>
            <person name="Schal C."/>
            <person name="Richards S."/>
            <person name="Belles X."/>
            <person name="Korb J."/>
            <person name="Bornberg-Bauer E."/>
        </authorList>
    </citation>
    <scope>NUCLEOTIDE SEQUENCE [LARGE SCALE GENOMIC DNA]</scope>
    <source>
        <tissue evidence="10">Whole body</tissue>
    </source>
</reference>
<keyword evidence="10" id="KW-0645">Protease</keyword>
<dbReference type="Pfam" id="PF10502">
    <property type="entry name" value="Peptidase_S26"/>
    <property type="match status" value="2"/>
</dbReference>
<keyword evidence="6" id="KW-0472">Membrane</keyword>